<accession>A0A5A7P4J8</accession>
<feature type="signal peptide" evidence="3">
    <location>
        <begin position="1"/>
        <end position="16"/>
    </location>
</feature>
<dbReference type="InterPro" id="IPR027417">
    <property type="entry name" value="P-loop_NTPase"/>
</dbReference>
<evidence type="ECO:0000256" key="2">
    <source>
        <dbReference type="ARBA" id="ARBA00022840"/>
    </source>
</evidence>
<protein>
    <submittedName>
        <fullName evidence="5">P-loop containing nucleoside triphosphatehydrolases superfamily protein</fullName>
    </submittedName>
</protein>
<dbReference type="AlphaFoldDB" id="A0A5A7P4J8"/>
<evidence type="ECO:0000256" key="3">
    <source>
        <dbReference type="SAM" id="SignalP"/>
    </source>
</evidence>
<dbReference type="PANTHER" id="PTHR20953:SF13">
    <property type="entry name" value="EXPRESSED PROTEIN"/>
    <property type="match status" value="1"/>
</dbReference>
<proteinExistence type="predicted"/>
<dbReference type="SMART" id="SM00382">
    <property type="entry name" value="AAA"/>
    <property type="match status" value="1"/>
</dbReference>
<keyword evidence="1" id="KW-0547">Nucleotide-binding</keyword>
<dbReference type="OrthoDB" id="26838at2759"/>
<keyword evidence="3" id="KW-0732">Signal</keyword>
<evidence type="ECO:0000313" key="5">
    <source>
        <dbReference type="EMBL" id="GER27639.1"/>
    </source>
</evidence>
<sequence length="385" mass="43145">MAAAGCISLLFYAAPAFPTALKTSNISYSRPPPCQLYRHAFSGGNILTPTTGCQYADDDVHSLLQILPHDVRDNILGDSKRDQLVEVIMDLGRLPQACYFGDSGRRYLRETEVSIEELEYAEGALGQLGGDTRAGIAGTLHRISIIRNKNRKVIGLTCRVGRPIREEFDMIGDLLEYGKSILPGVGKTTVMRGISRVLSDELHKRVIIVDTSNEIGGDGDIPHPSIGKARRLQVPDPCMQHEVMIEAVENHMPEVIIVDEIGTEAEVHACRTIAQRGVMLIGSAHAKTLENILKNPILSHLIGSLKRVILSDEEARARNCQKSILERRAAPTFPFLIEMREKYYWVAHRTERSVDDLLHGKKPLVEVRRRDDQFKVVIERWRMED</sequence>
<dbReference type="GO" id="GO:0005524">
    <property type="term" value="F:ATP binding"/>
    <property type="evidence" value="ECO:0007669"/>
    <property type="project" value="UniProtKB-KW"/>
</dbReference>
<name>A0A5A7P4J8_STRAF</name>
<feature type="chain" id="PRO_5023000854" evidence="3">
    <location>
        <begin position="17"/>
        <end position="385"/>
    </location>
</feature>
<dbReference type="EMBL" id="BKCP01002002">
    <property type="protein sequence ID" value="GER27639.1"/>
    <property type="molecule type" value="Genomic_DNA"/>
</dbReference>
<dbReference type="SUPFAM" id="SSF52540">
    <property type="entry name" value="P-loop containing nucleoside triphosphate hydrolases"/>
    <property type="match status" value="1"/>
</dbReference>
<dbReference type="Gene3D" id="3.40.50.300">
    <property type="entry name" value="P-loop containing nucleotide triphosphate hydrolases"/>
    <property type="match status" value="1"/>
</dbReference>
<dbReference type="Pfam" id="PF19568">
    <property type="entry name" value="Spore_III_AA"/>
    <property type="match status" value="1"/>
</dbReference>
<gene>
    <name evidence="5" type="ORF">STAS_03341</name>
</gene>
<keyword evidence="6" id="KW-1185">Reference proteome</keyword>
<feature type="domain" description="AAA+ ATPase" evidence="4">
    <location>
        <begin position="177"/>
        <end position="307"/>
    </location>
</feature>
<keyword evidence="2" id="KW-0067">ATP-binding</keyword>
<evidence type="ECO:0000256" key="1">
    <source>
        <dbReference type="ARBA" id="ARBA00022741"/>
    </source>
</evidence>
<dbReference type="InterPro" id="IPR003593">
    <property type="entry name" value="AAA+_ATPase"/>
</dbReference>
<organism evidence="5 6">
    <name type="scientific">Striga asiatica</name>
    <name type="common">Asiatic witchweed</name>
    <name type="synonym">Buchnera asiatica</name>
    <dbReference type="NCBI Taxonomy" id="4170"/>
    <lineage>
        <taxon>Eukaryota</taxon>
        <taxon>Viridiplantae</taxon>
        <taxon>Streptophyta</taxon>
        <taxon>Embryophyta</taxon>
        <taxon>Tracheophyta</taxon>
        <taxon>Spermatophyta</taxon>
        <taxon>Magnoliopsida</taxon>
        <taxon>eudicotyledons</taxon>
        <taxon>Gunneridae</taxon>
        <taxon>Pentapetalae</taxon>
        <taxon>asterids</taxon>
        <taxon>lamiids</taxon>
        <taxon>Lamiales</taxon>
        <taxon>Orobanchaceae</taxon>
        <taxon>Buchnereae</taxon>
        <taxon>Striga</taxon>
    </lineage>
</organism>
<evidence type="ECO:0000259" key="4">
    <source>
        <dbReference type="SMART" id="SM00382"/>
    </source>
</evidence>
<comment type="caution">
    <text evidence="5">The sequence shown here is derived from an EMBL/GenBank/DDBJ whole genome shotgun (WGS) entry which is preliminary data.</text>
</comment>
<dbReference type="GO" id="GO:0016787">
    <property type="term" value="F:hydrolase activity"/>
    <property type="evidence" value="ECO:0007669"/>
    <property type="project" value="UniProtKB-KW"/>
</dbReference>
<reference evidence="6" key="1">
    <citation type="journal article" date="2019" name="Curr. Biol.">
        <title>Genome Sequence of Striga asiatica Provides Insight into the Evolution of Plant Parasitism.</title>
        <authorList>
            <person name="Yoshida S."/>
            <person name="Kim S."/>
            <person name="Wafula E.K."/>
            <person name="Tanskanen J."/>
            <person name="Kim Y.M."/>
            <person name="Honaas L."/>
            <person name="Yang Z."/>
            <person name="Spallek T."/>
            <person name="Conn C.E."/>
            <person name="Ichihashi Y."/>
            <person name="Cheong K."/>
            <person name="Cui S."/>
            <person name="Der J.P."/>
            <person name="Gundlach H."/>
            <person name="Jiao Y."/>
            <person name="Hori C."/>
            <person name="Ishida J.K."/>
            <person name="Kasahara H."/>
            <person name="Kiba T."/>
            <person name="Kim M.S."/>
            <person name="Koo N."/>
            <person name="Laohavisit A."/>
            <person name="Lee Y.H."/>
            <person name="Lumba S."/>
            <person name="McCourt P."/>
            <person name="Mortimer J.C."/>
            <person name="Mutuku J.M."/>
            <person name="Nomura T."/>
            <person name="Sasaki-Sekimoto Y."/>
            <person name="Seto Y."/>
            <person name="Wang Y."/>
            <person name="Wakatake T."/>
            <person name="Sakakibara H."/>
            <person name="Demura T."/>
            <person name="Yamaguchi S."/>
            <person name="Yoneyama K."/>
            <person name="Manabe R.I."/>
            <person name="Nelson D.C."/>
            <person name="Schulman A.H."/>
            <person name="Timko M.P."/>
            <person name="dePamphilis C.W."/>
            <person name="Choi D."/>
            <person name="Shirasu K."/>
        </authorList>
    </citation>
    <scope>NUCLEOTIDE SEQUENCE [LARGE SCALE GENOMIC DNA]</scope>
    <source>
        <strain evidence="6">cv. UVA1</strain>
    </source>
</reference>
<dbReference type="InterPro" id="IPR045735">
    <property type="entry name" value="Spore_III_AA_AAA+_ATPase"/>
</dbReference>
<keyword evidence="5" id="KW-0378">Hydrolase</keyword>
<dbReference type="PANTHER" id="PTHR20953">
    <property type="entry name" value="KINASE-RELATED"/>
    <property type="match status" value="1"/>
</dbReference>
<evidence type="ECO:0000313" key="6">
    <source>
        <dbReference type="Proteomes" id="UP000325081"/>
    </source>
</evidence>
<dbReference type="Proteomes" id="UP000325081">
    <property type="component" value="Unassembled WGS sequence"/>
</dbReference>